<dbReference type="EMBL" id="VYXP01000002">
    <property type="protein sequence ID" value="KAA9133116.1"/>
    <property type="molecule type" value="Genomic_DNA"/>
</dbReference>
<keyword evidence="8" id="KW-1185">Reference proteome</keyword>
<dbReference type="AlphaFoldDB" id="A0A5N0TGW7"/>
<comment type="cofactor">
    <cofactor evidence="1">
        <name>pyridoxal 5'-phosphate</name>
        <dbReference type="ChEBI" id="CHEBI:597326"/>
    </cofactor>
</comment>
<dbReference type="InterPro" id="IPR015421">
    <property type="entry name" value="PyrdxlP-dep_Trfase_major"/>
</dbReference>
<dbReference type="PANTHER" id="PTHR43206:SF2">
    <property type="entry name" value="4-AMINOBUTYRATE AMINOTRANSFERASE GABT"/>
    <property type="match status" value="1"/>
</dbReference>
<reference evidence="7 8" key="1">
    <citation type="submission" date="2019-09" db="EMBL/GenBank/DDBJ databases">
        <title>Wenzhouxiangella sp. Genome sequencing and assembly.</title>
        <authorList>
            <person name="Zhang R."/>
        </authorList>
    </citation>
    <scope>NUCLEOTIDE SEQUENCE [LARGE SCALE GENOMIC DNA]</scope>
    <source>
        <strain evidence="7 8">W260</strain>
    </source>
</reference>
<dbReference type="GO" id="GO:0030170">
    <property type="term" value="F:pyridoxal phosphate binding"/>
    <property type="evidence" value="ECO:0007669"/>
    <property type="project" value="InterPro"/>
</dbReference>
<sequence>MNSLNTLKMLREHGGAALTQGLSDDTIADFIRRDPQLVAAIEDAGRQFDALRDEFPELLAMDECDQLAEIQAEYVNFYADDAVNPYVSLAARGPWIITLKGAVLYDCGGYGMLGFGHTPDAVISAMSQPHVMANIMTPNLSQKRFADALDREVGHRRKDGNPYRHYLCLNSGSEAVTLAARIADINAKDRTDPGGENANQPIKHLGLAGAFHGRTDRPARYSDSTRKVYCKNLASFRDQDSLITVEPNNVEQLEQVFKYANDNGIFIEAMFLEPVMGEGNPGMPVTPEFYARARELTREHGALLLVDSIQAGLRAHGVLSIIDYPGFETLDAPDMETWSKALNAGQYPLSVVALTEDTAAIYRKGVYGNTMTTNPRALDVAVSVLNSLTPELRRNVEERGAEMVAKLKQLQAETGQRITQVQGTGLLVSAELNPTLYKCYGAGSTEEYIRKQGVNVIHGGMNALRYTPYLLMTSEEVDLVIDATRDALLNGPARAASEAA</sequence>
<comment type="caution">
    <text evidence="7">The sequence shown here is derived from an EMBL/GenBank/DDBJ whole genome shotgun (WGS) entry which is preliminary data.</text>
</comment>
<protein>
    <submittedName>
        <fullName evidence="7">Aminotransferase class III-fold pyridoxal phosphate-dependent enzyme</fullName>
    </submittedName>
</protein>
<dbReference type="SUPFAM" id="SSF53383">
    <property type="entry name" value="PLP-dependent transferases"/>
    <property type="match status" value="1"/>
</dbReference>
<dbReference type="Pfam" id="PF00202">
    <property type="entry name" value="Aminotran_3"/>
    <property type="match status" value="1"/>
</dbReference>
<organism evidence="7 8">
    <name type="scientific">Marinihelvus fidelis</name>
    <dbReference type="NCBI Taxonomy" id="2613842"/>
    <lineage>
        <taxon>Bacteria</taxon>
        <taxon>Pseudomonadati</taxon>
        <taxon>Pseudomonadota</taxon>
        <taxon>Gammaproteobacteria</taxon>
        <taxon>Chromatiales</taxon>
        <taxon>Wenzhouxiangellaceae</taxon>
        <taxon>Marinihelvus</taxon>
    </lineage>
</organism>
<evidence type="ECO:0000256" key="4">
    <source>
        <dbReference type="ARBA" id="ARBA00022679"/>
    </source>
</evidence>
<dbReference type="InterPro" id="IPR005814">
    <property type="entry name" value="Aminotrans_3"/>
</dbReference>
<dbReference type="InterPro" id="IPR015422">
    <property type="entry name" value="PyrdxlP-dep_Trfase_small"/>
</dbReference>
<keyword evidence="4 7" id="KW-0808">Transferase</keyword>
<keyword evidence="5 6" id="KW-0663">Pyridoxal phosphate</keyword>
<evidence type="ECO:0000256" key="3">
    <source>
        <dbReference type="ARBA" id="ARBA00022576"/>
    </source>
</evidence>
<comment type="similarity">
    <text evidence="2 6">Belongs to the class-III pyridoxal-phosphate-dependent aminotransferase family.</text>
</comment>
<dbReference type="GO" id="GO:0008483">
    <property type="term" value="F:transaminase activity"/>
    <property type="evidence" value="ECO:0007669"/>
    <property type="project" value="UniProtKB-KW"/>
</dbReference>
<evidence type="ECO:0000256" key="5">
    <source>
        <dbReference type="ARBA" id="ARBA00022898"/>
    </source>
</evidence>
<dbReference type="Gene3D" id="3.40.640.10">
    <property type="entry name" value="Type I PLP-dependent aspartate aminotransferase-like (Major domain)"/>
    <property type="match status" value="1"/>
</dbReference>
<evidence type="ECO:0000256" key="1">
    <source>
        <dbReference type="ARBA" id="ARBA00001933"/>
    </source>
</evidence>
<proteinExistence type="inferred from homology"/>
<gene>
    <name evidence="7" type="ORF">F3N42_01785</name>
</gene>
<dbReference type="Gene3D" id="3.90.1150.10">
    <property type="entry name" value="Aspartate Aminotransferase, domain 1"/>
    <property type="match status" value="1"/>
</dbReference>
<dbReference type="Proteomes" id="UP000325372">
    <property type="component" value="Unassembled WGS sequence"/>
</dbReference>
<dbReference type="PANTHER" id="PTHR43206">
    <property type="entry name" value="AMINOTRANSFERASE"/>
    <property type="match status" value="1"/>
</dbReference>
<evidence type="ECO:0000256" key="2">
    <source>
        <dbReference type="ARBA" id="ARBA00008954"/>
    </source>
</evidence>
<keyword evidence="3 7" id="KW-0032">Aminotransferase</keyword>
<dbReference type="RefSeq" id="WP_150862677.1">
    <property type="nucleotide sequence ID" value="NZ_VYXP01000002.1"/>
</dbReference>
<dbReference type="GO" id="GO:0005829">
    <property type="term" value="C:cytosol"/>
    <property type="evidence" value="ECO:0007669"/>
    <property type="project" value="TreeGrafter"/>
</dbReference>
<name>A0A5N0TGW7_9GAMM</name>
<dbReference type="GO" id="GO:0009450">
    <property type="term" value="P:gamma-aminobutyric acid catabolic process"/>
    <property type="evidence" value="ECO:0007669"/>
    <property type="project" value="TreeGrafter"/>
</dbReference>
<evidence type="ECO:0000313" key="8">
    <source>
        <dbReference type="Proteomes" id="UP000325372"/>
    </source>
</evidence>
<accession>A0A5N0TGW7</accession>
<dbReference type="InterPro" id="IPR015424">
    <property type="entry name" value="PyrdxlP-dep_Trfase"/>
</dbReference>
<evidence type="ECO:0000256" key="6">
    <source>
        <dbReference type="RuleBase" id="RU003560"/>
    </source>
</evidence>
<evidence type="ECO:0000313" key="7">
    <source>
        <dbReference type="EMBL" id="KAA9133116.1"/>
    </source>
</evidence>